<reference evidence="3" key="1">
    <citation type="submission" date="2011-12" db="EMBL/GenBank/DDBJ databases">
        <title>Complete sequence of Tannerella forsythia ATCC 43037.</title>
        <authorList>
            <person name="Dewhirst F."/>
            <person name="Tanner A."/>
            <person name="Izard J."/>
            <person name="Brinkac L."/>
            <person name="Durkin A.S."/>
            <person name="Hostetler J."/>
            <person name="Shetty J."/>
            <person name="Torralba M."/>
            <person name="Gill S."/>
            <person name="Nelson K."/>
        </authorList>
    </citation>
    <scope>NUCLEOTIDE SEQUENCE [LARGE SCALE GENOMIC DNA]</scope>
    <source>
        <strain evidence="3">ATCC 43037 / JCM 10827 / CCUG 33226 / KCTC 5666 / FDC 338</strain>
    </source>
</reference>
<dbReference type="PATRIC" id="fig|203275.8.peg.2387"/>
<dbReference type="KEGG" id="tfo:BFO_2786"/>
<protein>
    <submittedName>
        <fullName evidence="2">Uncharacterized protein</fullName>
    </submittedName>
</protein>
<accession>G8UMV4</accession>
<dbReference type="AlphaFoldDB" id="G8UMV4"/>
<proteinExistence type="predicted"/>
<dbReference type="GeneID" id="43389736"/>
<organism evidence="2 3">
    <name type="scientific">Tannerella forsythia (strain ATCC 43037 / JCM 10827 / CCUG 21028 A / KCTC 5666 / FDC 338)</name>
    <name type="common">Bacteroides forsythus</name>
    <dbReference type="NCBI Taxonomy" id="203275"/>
    <lineage>
        <taxon>Bacteria</taxon>
        <taxon>Pseudomonadati</taxon>
        <taxon>Bacteroidota</taxon>
        <taxon>Bacteroidia</taxon>
        <taxon>Bacteroidales</taxon>
        <taxon>Tannerellaceae</taxon>
        <taxon>Tannerella</taxon>
    </lineage>
</organism>
<dbReference type="Proteomes" id="UP000005436">
    <property type="component" value="Chromosome"/>
</dbReference>
<feature type="region of interest" description="Disordered" evidence="1">
    <location>
        <begin position="1"/>
        <end position="45"/>
    </location>
</feature>
<dbReference type="RefSeq" id="WP_014225909.1">
    <property type="nucleotide sequence ID" value="NC_016610.1"/>
</dbReference>
<dbReference type="EMBL" id="CP003191">
    <property type="protein sequence ID" value="AEW22088.1"/>
    <property type="molecule type" value="Genomic_DNA"/>
</dbReference>
<gene>
    <name evidence="2" type="ordered locus">BFO_2786</name>
</gene>
<evidence type="ECO:0000313" key="2">
    <source>
        <dbReference type="EMBL" id="AEW22088.1"/>
    </source>
</evidence>
<name>G8UMV4_TANFA</name>
<sequence>MLCRVHGVPNAEEHPPIPPFKGGKSGSEALGKKASHLGGGLKSLT</sequence>
<dbReference type="HOGENOM" id="CLU_3206293_0_0_10"/>
<evidence type="ECO:0000256" key="1">
    <source>
        <dbReference type="SAM" id="MobiDB-lite"/>
    </source>
</evidence>
<keyword evidence="3" id="KW-1185">Reference proteome</keyword>
<evidence type="ECO:0000313" key="3">
    <source>
        <dbReference type="Proteomes" id="UP000005436"/>
    </source>
</evidence>